<dbReference type="GO" id="GO:0016567">
    <property type="term" value="P:protein ubiquitination"/>
    <property type="evidence" value="ECO:0007669"/>
    <property type="project" value="TreeGrafter"/>
</dbReference>
<dbReference type="InterPro" id="IPR013083">
    <property type="entry name" value="Znf_RING/FYVE/PHD"/>
</dbReference>
<evidence type="ECO:0000256" key="1">
    <source>
        <dbReference type="ARBA" id="ARBA00000900"/>
    </source>
</evidence>
<keyword evidence="8" id="KW-1185">Reference proteome</keyword>
<proteinExistence type="predicted"/>
<dbReference type="SMART" id="SM00184">
    <property type="entry name" value="RING"/>
    <property type="match status" value="1"/>
</dbReference>
<reference evidence="8" key="1">
    <citation type="journal article" date="2025" name="Foods">
        <title>Unveiling the Microbial Signatures of Arabica Coffee Cherries: Insights into Ripeness Specific Diversity, Functional Traits, and Implications for Quality and Safety.</title>
        <authorList>
            <consortium name="RefSeq"/>
            <person name="Tenea G.N."/>
            <person name="Cifuentes V."/>
            <person name="Reyes P."/>
            <person name="Cevallos-Vallejos M."/>
        </authorList>
    </citation>
    <scope>NUCLEOTIDE SEQUENCE [LARGE SCALE GENOMIC DNA]</scope>
</reference>
<dbReference type="Gene3D" id="3.30.40.10">
    <property type="entry name" value="Zinc/RING finger domain, C3HC4 (zinc finger)"/>
    <property type="match status" value="1"/>
</dbReference>
<dbReference type="PROSITE" id="PS50089">
    <property type="entry name" value="ZF_RING_2"/>
    <property type="match status" value="1"/>
</dbReference>
<evidence type="ECO:0000313" key="9">
    <source>
        <dbReference type="RefSeq" id="XP_027118597.1"/>
    </source>
</evidence>
<gene>
    <name evidence="9" type="primary">LOC113735813</name>
</gene>
<dbReference type="GO" id="GO:0008270">
    <property type="term" value="F:zinc ion binding"/>
    <property type="evidence" value="ECO:0007669"/>
    <property type="project" value="UniProtKB-KW"/>
</dbReference>
<name>A0A6P6WYQ1_COFAR</name>
<dbReference type="PANTHER" id="PTHR15710:SF184">
    <property type="entry name" value="RING_U-BOX SUPERFAMILY PROTEIN"/>
    <property type="match status" value="1"/>
</dbReference>
<dbReference type="RefSeq" id="XP_027118597.1">
    <property type="nucleotide sequence ID" value="XM_027262796.1"/>
</dbReference>
<keyword evidence="4 6" id="KW-0863">Zinc-finger</keyword>
<evidence type="ECO:0000256" key="4">
    <source>
        <dbReference type="ARBA" id="ARBA00022771"/>
    </source>
</evidence>
<dbReference type="SUPFAM" id="SSF57850">
    <property type="entry name" value="RING/U-box"/>
    <property type="match status" value="1"/>
</dbReference>
<sequence>MECDQETPVDDFCHAWEGSYLDIPQVELKPYDQFYIQFKIEFTYVMAMEEEEQEEDDKPDYLSSNLQSINFCHQFWERCEKLSCNNLTWDTIHRMLSRLGVPTHKQPFIIQKISGCADEIASKVENRTRKVLPMIVSIGVVVDNTREEHLLAMRESREAELRINPASKEAVEALEKVKVKDCEIGASHCMICMEKLEEGCEATRMPCLHVYHGSCIVNWLGVSNVCPLCRYQLPN</sequence>
<evidence type="ECO:0000256" key="5">
    <source>
        <dbReference type="ARBA" id="ARBA00022833"/>
    </source>
</evidence>
<evidence type="ECO:0000259" key="7">
    <source>
        <dbReference type="PROSITE" id="PS50089"/>
    </source>
</evidence>
<feature type="domain" description="RING-type" evidence="7">
    <location>
        <begin position="189"/>
        <end position="230"/>
    </location>
</feature>
<evidence type="ECO:0000313" key="8">
    <source>
        <dbReference type="Proteomes" id="UP001652660"/>
    </source>
</evidence>
<evidence type="ECO:0000256" key="6">
    <source>
        <dbReference type="PROSITE-ProRule" id="PRU00175"/>
    </source>
</evidence>
<dbReference type="GeneID" id="113735813"/>
<dbReference type="GO" id="GO:0061630">
    <property type="term" value="F:ubiquitin protein ligase activity"/>
    <property type="evidence" value="ECO:0007669"/>
    <property type="project" value="UniProtKB-EC"/>
</dbReference>
<dbReference type="Proteomes" id="UP001652660">
    <property type="component" value="Chromosome 3c"/>
</dbReference>
<organism evidence="8 9">
    <name type="scientific">Coffea arabica</name>
    <name type="common">Arabian coffee</name>
    <dbReference type="NCBI Taxonomy" id="13443"/>
    <lineage>
        <taxon>Eukaryota</taxon>
        <taxon>Viridiplantae</taxon>
        <taxon>Streptophyta</taxon>
        <taxon>Embryophyta</taxon>
        <taxon>Tracheophyta</taxon>
        <taxon>Spermatophyta</taxon>
        <taxon>Magnoliopsida</taxon>
        <taxon>eudicotyledons</taxon>
        <taxon>Gunneridae</taxon>
        <taxon>Pentapetalae</taxon>
        <taxon>asterids</taxon>
        <taxon>lamiids</taxon>
        <taxon>Gentianales</taxon>
        <taxon>Rubiaceae</taxon>
        <taxon>Ixoroideae</taxon>
        <taxon>Gardenieae complex</taxon>
        <taxon>Bertiereae - Coffeeae clade</taxon>
        <taxon>Coffeeae</taxon>
        <taxon>Coffea</taxon>
    </lineage>
</organism>
<dbReference type="EC" id="2.3.2.27" evidence="2"/>
<dbReference type="OrthoDB" id="1149625at2759"/>
<dbReference type="InterPro" id="IPR001841">
    <property type="entry name" value="Znf_RING"/>
</dbReference>
<dbReference type="GO" id="GO:0005737">
    <property type="term" value="C:cytoplasm"/>
    <property type="evidence" value="ECO:0007669"/>
    <property type="project" value="TreeGrafter"/>
</dbReference>
<keyword evidence="5" id="KW-0862">Zinc</keyword>
<accession>A0A6P6WYQ1</accession>
<evidence type="ECO:0000256" key="3">
    <source>
        <dbReference type="ARBA" id="ARBA00022723"/>
    </source>
</evidence>
<dbReference type="AlphaFoldDB" id="A0A6P6WYQ1"/>
<dbReference type="Pfam" id="PF13639">
    <property type="entry name" value="zf-RING_2"/>
    <property type="match status" value="1"/>
</dbReference>
<comment type="catalytic activity">
    <reaction evidence="1">
        <text>S-ubiquitinyl-[E2 ubiquitin-conjugating enzyme]-L-cysteine + [acceptor protein]-L-lysine = [E2 ubiquitin-conjugating enzyme]-L-cysteine + N(6)-ubiquitinyl-[acceptor protein]-L-lysine.</text>
        <dbReference type="EC" id="2.3.2.27"/>
    </reaction>
</comment>
<keyword evidence="3" id="KW-0479">Metal-binding</keyword>
<reference evidence="9" key="2">
    <citation type="submission" date="2025-08" db="UniProtKB">
        <authorList>
            <consortium name="RefSeq"/>
        </authorList>
    </citation>
    <scope>IDENTIFICATION</scope>
    <source>
        <tissue evidence="9">Leaves</tissue>
    </source>
</reference>
<protein>
    <recommendedName>
        <fullName evidence="2">RING-type E3 ubiquitin transferase</fullName>
        <ecNumber evidence="2">2.3.2.27</ecNumber>
    </recommendedName>
</protein>
<dbReference type="PANTHER" id="PTHR15710">
    <property type="entry name" value="E3 UBIQUITIN-PROTEIN LIGASE PRAJA"/>
    <property type="match status" value="1"/>
</dbReference>
<evidence type="ECO:0000256" key="2">
    <source>
        <dbReference type="ARBA" id="ARBA00012483"/>
    </source>
</evidence>